<proteinExistence type="inferred from homology"/>
<keyword evidence="3 6" id="KW-0812">Transmembrane</keyword>
<feature type="transmembrane region" description="Helical" evidence="6">
    <location>
        <begin position="49"/>
        <end position="70"/>
    </location>
</feature>
<dbReference type="InterPro" id="IPR045069">
    <property type="entry name" value="MATE_euk"/>
</dbReference>
<feature type="transmembrane region" description="Helical" evidence="6">
    <location>
        <begin position="221"/>
        <end position="241"/>
    </location>
</feature>
<feature type="transmembrane region" description="Helical" evidence="6">
    <location>
        <begin position="300"/>
        <end position="318"/>
    </location>
</feature>
<comment type="subcellular location">
    <subcellularLocation>
        <location evidence="1">Membrane</location>
        <topology evidence="1">Multi-pass membrane protein</topology>
    </subcellularLocation>
</comment>
<dbReference type="NCBIfam" id="TIGR00797">
    <property type="entry name" value="matE"/>
    <property type="match status" value="1"/>
</dbReference>
<feature type="transmembrane region" description="Helical" evidence="6">
    <location>
        <begin position="262"/>
        <end position="280"/>
    </location>
</feature>
<evidence type="ECO:0000256" key="3">
    <source>
        <dbReference type="ARBA" id="ARBA00022692"/>
    </source>
</evidence>
<evidence type="ECO:0000256" key="1">
    <source>
        <dbReference type="ARBA" id="ARBA00004141"/>
    </source>
</evidence>
<accession>A0AA39DLU5</accession>
<name>A0AA39DLU5_VITRO</name>
<keyword evidence="4 6" id="KW-1133">Transmembrane helix</keyword>
<dbReference type="EMBL" id="JARBHA010000011">
    <property type="protein sequence ID" value="KAJ9689543.1"/>
    <property type="molecule type" value="Genomic_DNA"/>
</dbReference>
<dbReference type="GO" id="GO:0015297">
    <property type="term" value="F:antiporter activity"/>
    <property type="evidence" value="ECO:0007669"/>
    <property type="project" value="InterPro"/>
</dbReference>
<dbReference type="Pfam" id="PF01554">
    <property type="entry name" value="MatE"/>
    <property type="match status" value="2"/>
</dbReference>
<dbReference type="PANTHER" id="PTHR11206">
    <property type="entry name" value="MULTIDRUG RESISTANCE PROTEIN"/>
    <property type="match status" value="1"/>
</dbReference>
<dbReference type="GO" id="GO:0042910">
    <property type="term" value="F:xenobiotic transmembrane transporter activity"/>
    <property type="evidence" value="ECO:0007669"/>
    <property type="project" value="InterPro"/>
</dbReference>
<feature type="transmembrane region" description="Helical" evidence="6">
    <location>
        <begin position="186"/>
        <end position="209"/>
    </location>
</feature>
<evidence type="ECO:0000256" key="2">
    <source>
        <dbReference type="ARBA" id="ARBA00010199"/>
    </source>
</evidence>
<dbReference type="AlphaFoldDB" id="A0AA39DLU5"/>
<comment type="caution">
    <text evidence="7">The sequence shown here is derived from an EMBL/GenBank/DDBJ whole genome shotgun (WGS) entry which is preliminary data.</text>
</comment>
<feature type="transmembrane region" description="Helical" evidence="6">
    <location>
        <begin position="124"/>
        <end position="145"/>
    </location>
</feature>
<dbReference type="GO" id="GO:0016020">
    <property type="term" value="C:membrane"/>
    <property type="evidence" value="ECO:0007669"/>
    <property type="project" value="UniProtKB-SubCell"/>
</dbReference>
<organism evidence="7 8">
    <name type="scientific">Vitis rotundifolia</name>
    <name type="common">Muscadine grape</name>
    <dbReference type="NCBI Taxonomy" id="103349"/>
    <lineage>
        <taxon>Eukaryota</taxon>
        <taxon>Viridiplantae</taxon>
        <taxon>Streptophyta</taxon>
        <taxon>Embryophyta</taxon>
        <taxon>Tracheophyta</taxon>
        <taxon>Spermatophyta</taxon>
        <taxon>Magnoliopsida</taxon>
        <taxon>eudicotyledons</taxon>
        <taxon>Gunneridae</taxon>
        <taxon>Pentapetalae</taxon>
        <taxon>rosids</taxon>
        <taxon>Vitales</taxon>
        <taxon>Vitaceae</taxon>
        <taxon>Viteae</taxon>
        <taxon>Vitis</taxon>
    </lineage>
</organism>
<evidence type="ECO:0000313" key="8">
    <source>
        <dbReference type="Proteomes" id="UP001168098"/>
    </source>
</evidence>
<reference evidence="7 8" key="1">
    <citation type="journal article" date="2023" name="BMC Biotechnol.">
        <title>Vitis rotundifolia cv Carlos genome sequencing.</title>
        <authorList>
            <person name="Huff M."/>
            <person name="Hulse-Kemp A."/>
            <person name="Scheffler B."/>
            <person name="Youngblood R."/>
            <person name="Simpson S."/>
            <person name="Babiker E."/>
            <person name="Staton M."/>
        </authorList>
    </citation>
    <scope>NUCLEOTIDE SEQUENCE [LARGE SCALE GENOMIC DNA]</scope>
    <source>
        <tissue evidence="7">Leaf</tissue>
    </source>
</reference>
<evidence type="ECO:0000256" key="6">
    <source>
        <dbReference type="RuleBase" id="RU004914"/>
    </source>
</evidence>
<feature type="transmembrane region" description="Helical" evidence="6">
    <location>
        <begin position="480"/>
        <end position="501"/>
    </location>
</feature>
<evidence type="ECO:0000256" key="4">
    <source>
        <dbReference type="ARBA" id="ARBA00022989"/>
    </source>
</evidence>
<dbReference type="Proteomes" id="UP001168098">
    <property type="component" value="Unassembled WGS sequence"/>
</dbReference>
<keyword evidence="8" id="KW-1185">Reference proteome</keyword>
<dbReference type="InterPro" id="IPR002528">
    <property type="entry name" value="MATE_fam"/>
</dbReference>
<evidence type="ECO:0000313" key="7">
    <source>
        <dbReference type="EMBL" id="KAJ9689543.1"/>
    </source>
</evidence>
<feature type="transmembrane region" description="Helical" evidence="6">
    <location>
        <begin position="442"/>
        <end position="460"/>
    </location>
</feature>
<gene>
    <name evidence="7" type="ORF">PVL29_014967</name>
</gene>
<dbReference type="CDD" id="cd13132">
    <property type="entry name" value="MATE_eukaryotic"/>
    <property type="match status" value="1"/>
</dbReference>
<protein>
    <recommendedName>
        <fullName evidence="6">Protein DETOXIFICATION</fullName>
    </recommendedName>
    <alternativeName>
        <fullName evidence="6">Multidrug and toxic compound extrusion protein</fullName>
    </alternativeName>
</protein>
<dbReference type="GO" id="GO:1990961">
    <property type="term" value="P:xenobiotic detoxification by transmembrane export across the plasma membrane"/>
    <property type="evidence" value="ECO:0007669"/>
    <property type="project" value="InterPro"/>
</dbReference>
<comment type="similarity">
    <text evidence="2 6">Belongs to the multi antimicrobial extrusion (MATE) (TC 2.A.66.1) family.</text>
</comment>
<keyword evidence="5 6" id="KW-0472">Membrane</keyword>
<feature type="transmembrane region" description="Helical" evidence="6">
    <location>
        <begin position="412"/>
        <end position="435"/>
    </location>
</feature>
<sequence>MDREDHKPCLESPLIQVSQEVLPGSRNRAKREEILGEVKKQLKLAGPLMSVNLLICSLQMISLMFVGHLGELALSGASMATSFASVTGFSLLLGMGSALDTFCGQSFGAKQYHMLGIHKQRAMVVLLLVSIPVAFIWSNTGHILASLGQDPEISAEAGLYAHFMIPSIFAFALLQCHIRFLQAQNNVVPMMITTGFTTLLHILTCWILVFKSGLGNKGAALANAISYWINVFLLAIYVRISPSCKKTWTGFSREAMHDVPKFLRLAIPSAVMICLEIWSFEMMVLLSGLLPNPKLETSALSISLNICSVIYMIPLGLSGAISVRVSNELGAGRPQSARLAIYVVLFMVTIEGVLVATILILGHKFWGYSYSNEEKVVKYVGEIMVLLAVSHFWDGIQSVLSGMVRGSGKQKIGALINLGAYYLVGIPSGALLAFVYHIGGKVTLILPSAFLLLLIFQSSLYSTGRRKVNPFVYLLGPQGLWTGIIVSLFMQAVSLAIIIFCTNWEREAKKATDRVHDSIVPVNVASSSSH</sequence>
<feature type="transmembrane region" description="Helical" evidence="6">
    <location>
        <begin position="157"/>
        <end position="174"/>
    </location>
</feature>
<feature type="transmembrane region" description="Helical" evidence="6">
    <location>
        <begin position="82"/>
        <end position="103"/>
    </location>
</feature>
<feature type="transmembrane region" description="Helical" evidence="6">
    <location>
        <begin position="339"/>
        <end position="361"/>
    </location>
</feature>
<evidence type="ECO:0000256" key="5">
    <source>
        <dbReference type="ARBA" id="ARBA00023136"/>
    </source>
</evidence>